<dbReference type="InterPro" id="IPR001932">
    <property type="entry name" value="PPM-type_phosphatase-like_dom"/>
</dbReference>
<keyword evidence="3" id="KW-1185">Reference proteome</keyword>
<dbReference type="RefSeq" id="WP_073341670.1">
    <property type="nucleotide sequence ID" value="NZ_FQVH01000004.1"/>
</dbReference>
<organism evidence="2 3">
    <name type="scientific">Caldanaerobius fijiensis DSM 17918</name>
    <dbReference type="NCBI Taxonomy" id="1121256"/>
    <lineage>
        <taxon>Bacteria</taxon>
        <taxon>Bacillati</taxon>
        <taxon>Bacillota</taxon>
        <taxon>Clostridia</taxon>
        <taxon>Thermoanaerobacterales</taxon>
        <taxon>Thermoanaerobacteraceae</taxon>
        <taxon>Caldanaerobius</taxon>
    </lineage>
</organism>
<dbReference type="OrthoDB" id="1090916at2"/>
<reference evidence="2 3" key="1">
    <citation type="submission" date="2016-11" db="EMBL/GenBank/DDBJ databases">
        <authorList>
            <person name="Jaros S."/>
            <person name="Januszkiewicz K."/>
            <person name="Wedrychowicz H."/>
        </authorList>
    </citation>
    <scope>NUCLEOTIDE SEQUENCE [LARGE SCALE GENOMIC DNA]</scope>
    <source>
        <strain evidence="2 3">DSM 17918</strain>
    </source>
</reference>
<evidence type="ECO:0000313" key="3">
    <source>
        <dbReference type="Proteomes" id="UP000184088"/>
    </source>
</evidence>
<name>A0A1M4VER4_9THEO</name>
<evidence type="ECO:0000313" key="2">
    <source>
        <dbReference type="EMBL" id="SHE67330.1"/>
    </source>
</evidence>
<dbReference type="SMART" id="SM00331">
    <property type="entry name" value="PP2C_SIG"/>
    <property type="match status" value="1"/>
</dbReference>
<dbReference type="PANTHER" id="PTHR35801">
    <property type="entry name" value="PHOSPHOSERINE PHOSPHATASE RSBX"/>
    <property type="match status" value="1"/>
</dbReference>
<dbReference type="Proteomes" id="UP000184088">
    <property type="component" value="Unassembled WGS sequence"/>
</dbReference>
<protein>
    <submittedName>
        <fullName evidence="2">Stage II sporulation protein E (SpoIIE)</fullName>
    </submittedName>
</protein>
<dbReference type="STRING" id="1121256.SAMN02746089_00606"/>
<proteinExistence type="predicted"/>
<dbReference type="Gene3D" id="3.60.40.10">
    <property type="entry name" value="PPM-type phosphatase domain"/>
    <property type="match status" value="1"/>
</dbReference>
<dbReference type="EMBL" id="FQVH01000004">
    <property type="protein sequence ID" value="SHE67330.1"/>
    <property type="molecule type" value="Genomic_DNA"/>
</dbReference>
<evidence type="ECO:0000259" key="1">
    <source>
        <dbReference type="SMART" id="SM00331"/>
    </source>
</evidence>
<accession>A0A1M4VER4</accession>
<sequence>MKYFFDYGIASLNKIGEHICGDVVEIVKKSDKLDIVISDGLGSGIKANILASLTTKIVFTMLKEGSNISDVIDTLTQTLPINREKGIAYSTFTILDIDESNTVYITEYENPKIIFIRNNKLVNLMPSSKNINGKIIRQYSFPLKLGDTFIIMSDGIVGAGKGKITNTRWQWHDIAHYAVHLCSHDYSAQKIANILLTISNNYYEESPQDDMTVVAIKVKKPQRVNVLICPPQNQNDDELVVKNFMKDNKDPIKRIVCGGSTAQMVCRVLEKKLHNDDRIYDPEVPPISFISGIDLVTEGLLTLDRVVKIIREFHKNPLNNINFNKQDAATQMAKILLDDATHINFFIGKAENPQHKDFYISKHELIKQLIDLLITAWVYFFYRIHHRTGENIPSSVFPT</sequence>
<feature type="domain" description="PPM-type phosphatase" evidence="1">
    <location>
        <begin position="4"/>
        <end position="218"/>
    </location>
</feature>
<dbReference type="PANTHER" id="PTHR35801:SF1">
    <property type="entry name" value="PHOSPHOSERINE PHOSPHATASE RSBX"/>
    <property type="match status" value="1"/>
</dbReference>
<dbReference type="InterPro" id="IPR036457">
    <property type="entry name" value="PPM-type-like_dom_sf"/>
</dbReference>
<dbReference type="Pfam" id="PF07228">
    <property type="entry name" value="SpoIIE"/>
    <property type="match status" value="1"/>
</dbReference>
<dbReference type="AlphaFoldDB" id="A0A1M4VER4"/>
<dbReference type="SUPFAM" id="SSF81606">
    <property type="entry name" value="PP2C-like"/>
    <property type="match status" value="1"/>
</dbReference>
<gene>
    <name evidence="2" type="ORF">SAMN02746089_00606</name>
</gene>
<dbReference type="InterPro" id="IPR039248">
    <property type="entry name" value="Ptase_RsbX"/>
</dbReference>